<dbReference type="EC" id="3.6.1.-" evidence="10"/>
<evidence type="ECO:0000256" key="4">
    <source>
        <dbReference type="ARBA" id="ARBA00022730"/>
    </source>
</evidence>
<dbReference type="SUPFAM" id="SSF52540">
    <property type="entry name" value="P-loop containing nucleoside triphosphate hydrolases"/>
    <property type="match status" value="1"/>
</dbReference>
<dbReference type="GO" id="GO:0005525">
    <property type="term" value="F:GTP binding"/>
    <property type="evidence" value="ECO:0007669"/>
    <property type="project" value="UniProtKB-UniRule"/>
</dbReference>
<keyword evidence="2 10" id="KW-0690">Ribosome biogenesis</keyword>
<dbReference type="OrthoDB" id="9809485at2"/>
<dbReference type="SUPFAM" id="SSF50249">
    <property type="entry name" value="Nucleic acid-binding proteins"/>
    <property type="match status" value="1"/>
</dbReference>
<feature type="binding site" evidence="10">
    <location>
        <position position="268"/>
    </location>
    <ligand>
        <name>Zn(2+)</name>
        <dbReference type="ChEBI" id="CHEBI:29105"/>
    </ligand>
</feature>
<dbReference type="Proteomes" id="UP000050514">
    <property type="component" value="Unassembled WGS sequence"/>
</dbReference>
<dbReference type="CDD" id="cd01854">
    <property type="entry name" value="YjeQ_EngC"/>
    <property type="match status" value="1"/>
</dbReference>
<dbReference type="PROSITE" id="PS50936">
    <property type="entry name" value="ENGC_GTPASE"/>
    <property type="match status" value="1"/>
</dbReference>
<name>A0A0P6X770_9CHLR</name>
<evidence type="ECO:0000313" key="13">
    <source>
        <dbReference type="EMBL" id="KPL78893.1"/>
    </source>
</evidence>
<dbReference type="InterPro" id="IPR010914">
    <property type="entry name" value="RsgA_GTPase_dom"/>
</dbReference>
<feature type="binding site" evidence="10">
    <location>
        <position position="276"/>
    </location>
    <ligand>
        <name>Zn(2+)</name>
        <dbReference type="ChEBI" id="CHEBI:29105"/>
    </ligand>
</feature>
<evidence type="ECO:0000256" key="8">
    <source>
        <dbReference type="ARBA" id="ARBA00022884"/>
    </source>
</evidence>
<keyword evidence="1 10" id="KW-0963">Cytoplasm</keyword>
<comment type="cofactor">
    <cofactor evidence="10">
        <name>Zn(2+)</name>
        <dbReference type="ChEBI" id="CHEBI:29105"/>
    </cofactor>
    <text evidence="10">Binds 1 zinc ion per subunit.</text>
</comment>
<comment type="caution">
    <text evidence="13">The sequence shown here is derived from an EMBL/GenBank/DDBJ whole genome shotgun (WGS) entry which is preliminary data.</text>
</comment>
<comment type="function">
    <text evidence="10">One of several proteins that assist in the late maturation steps of the functional core of the 30S ribosomal subunit. Helps release RbfA from mature subunits. May play a role in the assembly of ribosomal proteins into the subunit. Circularly permuted GTPase that catalyzes slow GTP hydrolysis, GTPase activity is stimulated by the 30S ribosomal subunit.</text>
</comment>
<organism evidence="13 14">
    <name type="scientific">Bellilinea caldifistulae</name>
    <dbReference type="NCBI Taxonomy" id="360411"/>
    <lineage>
        <taxon>Bacteria</taxon>
        <taxon>Bacillati</taxon>
        <taxon>Chloroflexota</taxon>
        <taxon>Anaerolineae</taxon>
        <taxon>Anaerolineales</taxon>
        <taxon>Anaerolineaceae</taxon>
        <taxon>Bellilinea</taxon>
    </lineage>
</organism>
<dbReference type="PANTHER" id="PTHR32120:SF11">
    <property type="entry name" value="SMALL RIBOSOMAL SUBUNIT BIOGENESIS GTPASE RSGA 1, MITOCHONDRIAL-RELATED"/>
    <property type="match status" value="1"/>
</dbReference>
<dbReference type="InterPro" id="IPR012340">
    <property type="entry name" value="NA-bd_OB-fold"/>
</dbReference>
<feature type="domain" description="EngC GTPase" evidence="11">
    <location>
        <begin position="90"/>
        <end position="237"/>
    </location>
</feature>
<dbReference type="AlphaFoldDB" id="A0A0P6X770"/>
<dbReference type="InterPro" id="IPR030378">
    <property type="entry name" value="G_CP_dom"/>
</dbReference>
<feature type="binding site" evidence="10">
    <location>
        <position position="263"/>
    </location>
    <ligand>
        <name>Zn(2+)</name>
        <dbReference type="ChEBI" id="CHEBI:29105"/>
    </ligand>
</feature>
<dbReference type="NCBIfam" id="TIGR00157">
    <property type="entry name" value="ribosome small subunit-dependent GTPase A"/>
    <property type="match status" value="1"/>
</dbReference>
<keyword evidence="5 10" id="KW-0547">Nucleotide-binding</keyword>
<evidence type="ECO:0000256" key="10">
    <source>
        <dbReference type="HAMAP-Rule" id="MF_01820"/>
    </source>
</evidence>
<dbReference type="PATRIC" id="fig|360411.5.peg.1672"/>
<feature type="binding site" evidence="10">
    <location>
        <begin position="130"/>
        <end position="133"/>
    </location>
    <ligand>
        <name>GTP</name>
        <dbReference type="ChEBI" id="CHEBI:37565"/>
    </ligand>
</feature>
<dbReference type="InterPro" id="IPR004881">
    <property type="entry name" value="Ribosome_biogen_GTPase_RsgA"/>
</dbReference>
<gene>
    <name evidence="10" type="primary">rsgA</name>
    <name evidence="13" type="ORF">AC812_00340</name>
</gene>
<sequence>MNQPTLHGQVTRLLSGFYTVQNEHGTWVCRLRGRLKKQPAEGDIVALGDRVRFTPLPDGSGVIEEVEPRTHALIRKAPSARGEYQQVLLANPDQVVFVFSCANPAPRLGMLDRFLVIAEQQGIPPWIVANKTDLVTAEEARRLFAEYPPLGYPVIFTSVKSGEGLEELHDCLKGKLSALAGPSGVGKSSLLNAIQPELGLAVREVSQATSKGRHTTVIRQMFPLKDGGYVADLPGLRMLALWDVQPEELDGYFPELRGLVQDCAFSDCTHRSEPGCAVQAALQRGEISPRRYQSYLRMRFGEEEEE</sequence>
<evidence type="ECO:0000256" key="7">
    <source>
        <dbReference type="ARBA" id="ARBA00022833"/>
    </source>
</evidence>
<evidence type="ECO:0000256" key="2">
    <source>
        <dbReference type="ARBA" id="ARBA00022517"/>
    </source>
</evidence>
<dbReference type="RefSeq" id="WP_061913023.1">
    <property type="nucleotide sequence ID" value="NZ_DF967971.1"/>
</dbReference>
<dbReference type="Pfam" id="PF03193">
    <property type="entry name" value="RsgA_GTPase"/>
    <property type="match status" value="1"/>
</dbReference>
<keyword evidence="6 10" id="KW-0378">Hydrolase</keyword>
<keyword evidence="3 10" id="KW-0479">Metal-binding</keyword>
<evidence type="ECO:0000256" key="9">
    <source>
        <dbReference type="ARBA" id="ARBA00023134"/>
    </source>
</evidence>
<keyword evidence="8 10" id="KW-0694">RNA-binding</keyword>
<dbReference type="HAMAP" id="MF_01820">
    <property type="entry name" value="GTPase_RsgA"/>
    <property type="match status" value="1"/>
</dbReference>
<reference evidence="13 14" key="1">
    <citation type="submission" date="2015-07" db="EMBL/GenBank/DDBJ databases">
        <title>Draft genome of Bellilinea caldifistulae DSM 17877.</title>
        <authorList>
            <person name="Hemp J."/>
            <person name="Ward L.M."/>
            <person name="Pace L.A."/>
            <person name="Fischer W.W."/>
        </authorList>
    </citation>
    <scope>NUCLEOTIDE SEQUENCE [LARGE SCALE GENOMIC DNA]</scope>
    <source>
        <strain evidence="13 14">GOMI-1</strain>
    </source>
</reference>
<evidence type="ECO:0000256" key="1">
    <source>
        <dbReference type="ARBA" id="ARBA00022490"/>
    </source>
</evidence>
<keyword evidence="9 10" id="KW-0342">GTP-binding</keyword>
<dbReference type="GO" id="GO:0046872">
    <property type="term" value="F:metal ion binding"/>
    <property type="evidence" value="ECO:0007669"/>
    <property type="project" value="UniProtKB-KW"/>
</dbReference>
<dbReference type="PANTHER" id="PTHR32120">
    <property type="entry name" value="SMALL RIBOSOMAL SUBUNIT BIOGENESIS GTPASE RSGA"/>
    <property type="match status" value="1"/>
</dbReference>
<comment type="subunit">
    <text evidence="10">Monomer. Associates with 30S ribosomal subunit, binds 16S rRNA.</text>
</comment>
<proteinExistence type="inferred from homology"/>
<dbReference type="Pfam" id="PF16745">
    <property type="entry name" value="RsgA_N"/>
    <property type="match status" value="1"/>
</dbReference>
<comment type="subcellular location">
    <subcellularLocation>
        <location evidence="10">Cytoplasm</location>
    </subcellularLocation>
</comment>
<evidence type="ECO:0000256" key="3">
    <source>
        <dbReference type="ARBA" id="ARBA00022723"/>
    </source>
</evidence>
<comment type="similarity">
    <text evidence="10">Belongs to the TRAFAC class YlqF/YawG GTPase family. RsgA subfamily.</text>
</comment>
<dbReference type="Gene3D" id="1.10.40.50">
    <property type="entry name" value="Probable gtpase engc, domain 3"/>
    <property type="match status" value="1"/>
</dbReference>
<evidence type="ECO:0000259" key="12">
    <source>
        <dbReference type="PROSITE" id="PS51721"/>
    </source>
</evidence>
<dbReference type="GO" id="GO:0005737">
    <property type="term" value="C:cytoplasm"/>
    <property type="evidence" value="ECO:0007669"/>
    <property type="project" value="UniProtKB-SubCell"/>
</dbReference>
<evidence type="ECO:0000259" key="11">
    <source>
        <dbReference type="PROSITE" id="PS50936"/>
    </source>
</evidence>
<dbReference type="GO" id="GO:0042274">
    <property type="term" value="P:ribosomal small subunit biogenesis"/>
    <property type="evidence" value="ECO:0007669"/>
    <property type="project" value="UniProtKB-UniRule"/>
</dbReference>
<feature type="domain" description="CP-type G" evidence="12">
    <location>
        <begin position="81"/>
        <end position="239"/>
    </location>
</feature>
<evidence type="ECO:0000313" key="14">
    <source>
        <dbReference type="Proteomes" id="UP000050514"/>
    </source>
</evidence>
<feature type="binding site" evidence="10">
    <location>
        <position position="270"/>
    </location>
    <ligand>
        <name>Zn(2+)</name>
        <dbReference type="ChEBI" id="CHEBI:29105"/>
    </ligand>
</feature>
<keyword evidence="7 10" id="KW-0862">Zinc</keyword>
<keyword evidence="4 10" id="KW-0699">rRNA-binding</keyword>
<dbReference type="InterPro" id="IPR027417">
    <property type="entry name" value="P-loop_NTPase"/>
</dbReference>
<dbReference type="PROSITE" id="PS51721">
    <property type="entry name" value="G_CP"/>
    <property type="match status" value="1"/>
</dbReference>
<dbReference type="EMBL" id="LGHJ01000002">
    <property type="protein sequence ID" value="KPL78893.1"/>
    <property type="molecule type" value="Genomic_DNA"/>
</dbReference>
<dbReference type="STRING" id="360411.AC812_00340"/>
<evidence type="ECO:0000256" key="6">
    <source>
        <dbReference type="ARBA" id="ARBA00022801"/>
    </source>
</evidence>
<keyword evidence="14" id="KW-1185">Reference proteome</keyword>
<dbReference type="CDD" id="cd04466">
    <property type="entry name" value="S1_YloQ_GTPase"/>
    <property type="match status" value="1"/>
</dbReference>
<dbReference type="Gene3D" id="2.40.50.140">
    <property type="entry name" value="Nucleic acid-binding proteins"/>
    <property type="match status" value="1"/>
</dbReference>
<dbReference type="GO" id="GO:0019843">
    <property type="term" value="F:rRNA binding"/>
    <property type="evidence" value="ECO:0007669"/>
    <property type="project" value="UniProtKB-KW"/>
</dbReference>
<evidence type="ECO:0000256" key="5">
    <source>
        <dbReference type="ARBA" id="ARBA00022741"/>
    </source>
</evidence>
<accession>A0A0P6X770</accession>
<dbReference type="InterPro" id="IPR031944">
    <property type="entry name" value="RsgA_N"/>
</dbReference>
<protein>
    <recommendedName>
        <fullName evidence="10">Small ribosomal subunit biogenesis GTPase RsgA</fullName>
        <ecNumber evidence="10">3.6.1.-</ecNumber>
    </recommendedName>
</protein>
<dbReference type="GO" id="GO:0003924">
    <property type="term" value="F:GTPase activity"/>
    <property type="evidence" value="ECO:0007669"/>
    <property type="project" value="UniProtKB-UniRule"/>
</dbReference>
<dbReference type="Gene3D" id="3.40.50.300">
    <property type="entry name" value="P-loop containing nucleotide triphosphate hydrolases"/>
    <property type="match status" value="1"/>
</dbReference>
<feature type="binding site" evidence="10">
    <location>
        <begin position="181"/>
        <end position="189"/>
    </location>
    <ligand>
        <name>GTP</name>
        <dbReference type="ChEBI" id="CHEBI:37565"/>
    </ligand>
</feature>